<gene>
    <name evidence="2" type="ORF">SAMN06296036_109160</name>
</gene>
<dbReference type="OrthoDB" id="462679at2"/>
<feature type="compositionally biased region" description="Basic residues" evidence="1">
    <location>
        <begin position="218"/>
        <end position="235"/>
    </location>
</feature>
<dbReference type="AlphaFoldDB" id="A0A1Y6C0M7"/>
<keyword evidence="3" id="KW-1185">Reference proteome</keyword>
<evidence type="ECO:0000313" key="3">
    <source>
        <dbReference type="Proteomes" id="UP000192907"/>
    </source>
</evidence>
<protein>
    <recommendedName>
        <fullName evidence="4">Lipoprotein</fullName>
    </recommendedName>
</protein>
<feature type="compositionally biased region" description="Polar residues" evidence="1">
    <location>
        <begin position="169"/>
        <end position="198"/>
    </location>
</feature>
<dbReference type="EMBL" id="FWZT01000009">
    <property type="protein sequence ID" value="SMF30274.1"/>
    <property type="molecule type" value="Genomic_DNA"/>
</dbReference>
<evidence type="ECO:0000313" key="2">
    <source>
        <dbReference type="EMBL" id="SMF30274.1"/>
    </source>
</evidence>
<feature type="region of interest" description="Disordered" evidence="1">
    <location>
        <begin position="154"/>
        <end position="235"/>
    </location>
</feature>
<accession>A0A1Y6C0M7</accession>
<name>A0A1Y6C0M7_9BACT</name>
<reference evidence="3" key="1">
    <citation type="submission" date="2017-04" db="EMBL/GenBank/DDBJ databases">
        <authorList>
            <person name="Varghese N."/>
            <person name="Submissions S."/>
        </authorList>
    </citation>
    <scope>NUCLEOTIDE SEQUENCE [LARGE SCALE GENOMIC DNA]</scope>
    <source>
        <strain evidence="3">RKEM611</strain>
    </source>
</reference>
<evidence type="ECO:0000256" key="1">
    <source>
        <dbReference type="SAM" id="MobiDB-lite"/>
    </source>
</evidence>
<dbReference type="STRING" id="1513793.SAMN06296036_109160"/>
<evidence type="ECO:0008006" key="4">
    <source>
        <dbReference type="Google" id="ProtNLM"/>
    </source>
</evidence>
<organism evidence="2 3">
    <name type="scientific">Pseudobacteriovorax antillogorgiicola</name>
    <dbReference type="NCBI Taxonomy" id="1513793"/>
    <lineage>
        <taxon>Bacteria</taxon>
        <taxon>Pseudomonadati</taxon>
        <taxon>Bdellovibrionota</taxon>
        <taxon>Oligoflexia</taxon>
        <taxon>Oligoflexales</taxon>
        <taxon>Pseudobacteriovoracaceae</taxon>
        <taxon>Pseudobacteriovorax</taxon>
    </lineage>
</organism>
<dbReference type="RefSeq" id="WP_132319235.1">
    <property type="nucleotide sequence ID" value="NZ_FWZT01000009.1"/>
</dbReference>
<proteinExistence type="predicted"/>
<dbReference type="Proteomes" id="UP000192907">
    <property type="component" value="Unassembled WGS sequence"/>
</dbReference>
<sequence length="235" mass="25628">MKRYLLILSVFLGACSPQQKQAEGPQHCQINPGKYDVQTATFLRSAQKYELFVLGAQSCVKQPLEIGNLQLAQLNSEGDAKEAKVEIRGDSNILYMSKSFTIDLVNETVGADGQVMREQSMWAPFLAGAAGAMAGQMIGNAFFNKPRYYQPPVMQPGQSSATGIGGYGSTPQEAKSSYQNTLSKSNLSPQPGSQLSQNPKALPAAKEKPANSNQARKGLFKSRTGKKSFRMKRRR</sequence>
<dbReference type="PROSITE" id="PS51257">
    <property type="entry name" value="PROKAR_LIPOPROTEIN"/>
    <property type="match status" value="1"/>
</dbReference>